<dbReference type="InParanoid" id="C8V6Z7"/>
<sequence>MESTTNLVRRLNELS</sequence>
<accession>C8V6Z7</accession>
<reference evidence="2" key="1">
    <citation type="journal article" date="2005" name="Nature">
        <title>Sequencing of Aspergillus nidulans and comparative analysis with A. fumigatus and A. oryzae.</title>
        <authorList>
            <person name="Galagan J.E."/>
            <person name="Calvo S.E."/>
            <person name="Cuomo C."/>
            <person name="Ma L.J."/>
            <person name="Wortman J.R."/>
            <person name="Batzoglou S."/>
            <person name="Lee S.I."/>
            <person name="Basturkmen M."/>
            <person name="Spevak C.C."/>
            <person name="Clutterbuck J."/>
            <person name="Kapitonov V."/>
            <person name="Jurka J."/>
            <person name="Scazzocchio C."/>
            <person name="Farman M."/>
            <person name="Butler J."/>
            <person name="Purcell S."/>
            <person name="Harris S."/>
            <person name="Braus G.H."/>
            <person name="Draht O."/>
            <person name="Busch S."/>
            <person name="D'Enfert C."/>
            <person name="Bouchier C."/>
            <person name="Goldman G.H."/>
            <person name="Bell-Pedersen D."/>
            <person name="Griffiths-Jones S."/>
            <person name="Doonan J.H."/>
            <person name="Yu J."/>
            <person name="Vienken K."/>
            <person name="Pain A."/>
            <person name="Freitag M."/>
            <person name="Selker E.U."/>
            <person name="Archer D.B."/>
            <person name="Penalva M.A."/>
            <person name="Oakley B.R."/>
            <person name="Momany M."/>
            <person name="Tanaka T."/>
            <person name="Kumagai T."/>
            <person name="Asai K."/>
            <person name="Machida M."/>
            <person name="Nierman W.C."/>
            <person name="Denning D.W."/>
            <person name="Caddick M."/>
            <person name="Hynes M."/>
            <person name="Paoletti M."/>
            <person name="Fischer R."/>
            <person name="Miller B."/>
            <person name="Dyer P."/>
            <person name="Sachs M.S."/>
            <person name="Osmani S.A."/>
            <person name="Birren B.W."/>
        </authorList>
    </citation>
    <scope>NUCLEOTIDE SEQUENCE [LARGE SCALE GENOMIC DNA]</scope>
    <source>
        <strain evidence="2">FGSC A4 / ATCC 38163 / CBS 112.46 / NRRL 194 / M139</strain>
    </source>
</reference>
<name>C8V6Z7_EMENI</name>
<organism evidence="1 2">
    <name type="scientific">Emericella nidulans (strain FGSC A4 / ATCC 38163 / CBS 112.46 / NRRL 194 / M139)</name>
    <name type="common">Aspergillus nidulans</name>
    <dbReference type="NCBI Taxonomy" id="227321"/>
    <lineage>
        <taxon>Eukaryota</taxon>
        <taxon>Fungi</taxon>
        <taxon>Dikarya</taxon>
        <taxon>Ascomycota</taxon>
        <taxon>Pezizomycotina</taxon>
        <taxon>Eurotiomycetes</taxon>
        <taxon>Eurotiomycetidae</taxon>
        <taxon>Eurotiales</taxon>
        <taxon>Aspergillaceae</taxon>
        <taxon>Aspergillus</taxon>
        <taxon>Aspergillus subgen. Nidulantes</taxon>
    </lineage>
</organism>
<reference evidence="2" key="2">
    <citation type="journal article" date="2009" name="Fungal Genet. Biol.">
        <title>The 2008 update of the Aspergillus nidulans genome annotation: a community effort.</title>
        <authorList>
            <person name="Wortman J.R."/>
            <person name="Gilsenan J.M."/>
            <person name="Joardar V."/>
            <person name="Deegan J."/>
            <person name="Clutterbuck J."/>
            <person name="Andersen M.R."/>
            <person name="Archer D."/>
            <person name="Bencina M."/>
            <person name="Braus G."/>
            <person name="Coutinho P."/>
            <person name="von Dohren H."/>
            <person name="Doonan J."/>
            <person name="Driessen A.J."/>
            <person name="Durek P."/>
            <person name="Espeso E."/>
            <person name="Fekete E."/>
            <person name="Flipphi M."/>
            <person name="Estrada C.G."/>
            <person name="Geysens S."/>
            <person name="Goldman G."/>
            <person name="de Groot P.W."/>
            <person name="Hansen K."/>
            <person name="Harris S.D."/>
            <person name="Heinekamp T."/>
            <person name="Helmstaedt K."/>
            <person name="Henrissat B."/>
            <person name="Hofmann G."/>
            <person name="Homan T."/>
            <person name="Horio T."/>
            <person name="Horiuchi H."/>
            <person name="James S."/>
            <person name="Jones M."/>
            <person name="Karaffa L."/>
            <person name="Karanyi Z."/>
            <person name="Kato M."/>
            <person name="Keller N."/>
            <person name="Kelly D.E."/>
            <person name="Kiel J.A."/>
            <person name="Kim J.M."/>
            <person name="van der Klei I.J."/>
            <person name="Klis F.M."/>
            <person name="Kovalchuk A."/>
            <person name="Krasevec N."/>
            <person name="Kubicek C.P."/>
            <person name="Liu B."/>
            <person name="Maccabe A."/>
            <person name="Meyer V."/>
            <person name="Mirabito P."/>
            <person name="Miskei M."/>
            <person name="Mos M."/>
            <person name="Mullins J."/>
            <person name="Nelson D.R."/>
            <person name="Nielsen J."/>
            <person name="Oakley B.R."/>
            <person name="Osmani S.A."/>
            <person name="Pakula T."/>
            <person name="Paszewski A."/>
            <person name="Paulsen I."/>
            <person name="Pilsyk S."/>
            <person name="Pocsi I."/>
            <person name="Punt P.J."/>
            <person name="Ram A.F."/>
            <person name="Ren Q."/>
            <person name="Robellet X."/>
            <person name="Robson G."/>
            <person name="Seiboth B."/>
            <person name="van Solingen P."/>
            <person name="Specht T."/>
            <person name="Sun J."/>
            <person name="Taheri-Talesh N."/>
            <person name="Takeshita N."/>
            <person name="Ussery D."/>
            <person name="vanKuyk P.A."/>
            <person name="Visser H."/>
            <person name="van de Vondervoort P.J."/>
            <person name="de Vries R.P."/>
            <person name="Walton J."/>
            <person name="Xiang X."/>
            <person name="Xiong Y."/>
            <person name="Zeng A.P."/>
            <person name="Brandt B.W."/>
            <person name="Cornell M.J."/>
            <person name="van den Hondel C.A."/>
            <person name="Visser J."/>
            <person name="Oliver S.G."/>
            <person name="Turner G."/>
        </authorList>
    </citation>
    <scope>GENOME REANNOTATION</scope>
    <source>
        <strain evidence="2">FGSC A4 / ATCC 38163 / CBS 112.46 / NRRL 194 / M139</strain>
    </source>
</reference>
<dbReference type="HOGENOM" id="CLU_3434147_0_0_1"/>
<evidence type="ECO:0000313" key="2">
    <source>
        <dbReference type="Proteomes" id="UP000000560"/>
    </source>
</evidence>
<evidence type="ECO:0000313" key="1">
    <source>
        <dbReference type="EMBL" id="CBF75368.1"/>
    </source>
</evidence>
<proteinExistence type="predicted"/>
<dbReference type="EMBL" id="BN001302">
    <property type="protein sequence ID" value="CBF75368.1"/>
    <property type="molecule type" value="Genomic_DNA"/>
</dbReference>
<protein>
    <submittedName>
        <fullName evidence="1">Uncharacterized protein</fullName>
    </submittedName>
</protein>
<keyword evidence="2" id="KW-1185">Reference proteome</keyword>
<gene>
    <name evidence="1" type="ORF">ANIA_11417</name>
</gene>
<dbReference type="Proteomes" id="UP000000560">
    <property type="component" value="Chromosome II"/>
</dbReference>